<dbReference type="FunFam" id="4.10.410.10:FF:000006">
    <property type="entry name" value="Serine peptidase inhibitor, Kunitz type 1"/>
    <property type="match status" value="1"/>
</dbReference>
<reference evidence="7" key="2">
    <citation type="submission" date="2025-08" db="UniProtKB">
        <authorList>
            <consortium name="Ensembl"/>
        </authorList>
    </citation>
    <scope>IDENTIFICATION</scope>
    <source>
        <strain evidence="7">Glennie</strain>
    </source>
</reference>
<dbReference type="GeneTree" id="ENSGT00940000160348"/>
<feature type="domain" description="BPTI/Kunitz inhibitor" evidence="6">
    <location>
        <begin position="45"/>
        <end position="95"/>
    </location>
</feature>
<keyword evidence="2" id="KW-0722">Serine protease inhibitor</keyword>
<keyword evidence="4" id="KW-1133">Transmembrane helix</keyword>
<evidence type="ECO:0000256" key="4">
    <source>
        <dbReference type="SAM" id="Phobius"/>
    </source>
</evidence>
<reference evidence="7" key="3">
    <citation type="submission" date="2025-09" db="UniProtKB">
        <authorList>
            <consortium name="Ensembl"/>
        </authorList>
    </citation>
    <scope>IDENTIFICATION</scope>
    <source>
        <strain evidence="7">Glennie</strain>
    </source>
</reference>
<name>A0A6I8NP98_ORNAN</name>
<keyword evidence="3" id="KW-1015">Disulfide bond</keyword>
<accession>A0A6I8NP98</accession>
<evidence type="ECO:0000256" key="5">
    <source>
        <dbReference type="SAM" id="SignalP"/>
    </source>
</evidence>
<organism evidence="7 8">
    <name type="scientific">Ornithorhynchus anatinus</name>
    <name type="common">Duckbill platypus</name>
    <dbReference type="NCBI Taxonomy" id="9258"/>
    <lineage>
        <taxon>Eukaryota</taxon>
        <taxon>Metazoa</taxon>
        <taxon>Chordata</taxon>
        <taxon>Craniata</taxon>
        <taxon>Vertebrata</taxon>
        <taxon>Euteleostomi</taxon>
        <taxon>Mammalia</taxon>
        <taxon>Monotremata</taxon>
        <taxon>Ornithorhynchidae</taxon>
        <taxon>Ornithorhynchus</taxon>
    </lineage>
</organism>
<dbReference type="SMART" id="SM00131">
    <property type="entry name" value="KU"/>
    <property type="match status" value="2"/>
</dbReference>
<keyword evidence="4" id="KW-0472">Membrane</keyword>
<keyword evidence="5" id="KW-0732">Signal</keyword>
<dbReference type="InterPro" id="IPR036880">
    <property type="entry name" value="Kunitz_BPTI_sf"/>
</dbReference>
<dbReference type="Pfam" id="PF00014">
    <property type="entry name" value="Kunitz_BPTI"/>
    <property type="match status" value="2"/>
</dbReference>
<protein>
    <recommendedName>
        <fullName evidence="6">BPTI/Kunitz inhibitor domain-containing protein</fullName>
    </recommendedName>
</protein>
<evidence type="ECO:0000259" key="6">
    <source>
        <dbReference type="PROSITE" id="PS50279"/>
    </source>
</evidence>
<dbReference type="PROSITE" id="PS50279">
    <property type="entry name" value="BPTI_KUNITZ_2"/>
    <property type="match status" value="2"/>
</dbReference>
<evidence type="ECO:0000256" key="2">
    <source>
        <dbReference type="ARBA" id="ARBA00022900"/>
    </source>
</evidence>
<dbReference type="GO" id="GO:0004867">
    <property type="term" value="F:serine-type endopeptidase inhibitor activity"/>
    <property type="evidence" value="ECO:0007669"/>
    <property type="project" value="UniProtKB-KW"/>
</dbReference>
<dbReference type="InterPro" id="IPR020901">
    <property type="entry name" value="Prtase_inh_Kunz-CS"/>
</dbReference>
<dbReference type="OMA" id="KEECMHR"/>
<dbReference type="AlphaFoldDB" id="A0A6I8NP98"/>
<evidence type="ECO:0000256" key="1">
    <source>
        <dbReference type="ARBA" id="ARBA00022690"/>
    </source>
</evidence>
<reference evidence="7 8" key="1">
    <citation type="journal article" date="2008" name="Nature">
        <title>Genome analysis of the platypus reveals unique signatures of evolution.</title>
        <authorList>
            <person name="Warren W.C."/>
            <person name="Hillier L.W."/>
            <person name="Marshall Graves J.A."/>
            <person name="Birney E."/>
            <person name="Ponting C.P."/>
            <person name="Grutzner F."/>
            <person name="Belov K."/>
            <person name="Miller W."/>
            <person name="Clarke L."/>
            <person name="Chinwalla A.T."/>
            <person name="Yang S.P."/>
            <person name="Heger A."/>
            <person name="Locke D.P."/>
            <person name="Miethke P."/>
            <person name="Waters P.D."/>
            <person name="Veyrunes F."/>
            <person name="Fulton L."/>
            <person name="Fulton B."/>
            <person name="Graves T."/>
            <person name="Wallis J."/>
            <person name="Puente X.S."/>
            <person name="Lopez-Otin C."/>
            <person name="Ordonez G.R."/>
            <person name="Eichler E.E."/>
            <person name="Chen L."/>
            <person name="Cheng Z."/>
            <person name="Deakin J.E."/>
            <person name="Alsop A."/>
            <person name="Thompson K."/>
            <person name="Kirby P."/>
            <person name="Papenfuss A.T."/>
            <person name="Wakefield M.J."/>
            <person name="Olender T."/>
            <person name="Lancet D."/>
            <person name="Huttley G.A."/>
            <person name="Smit A.F."/>
            <person name="Pask A."/>
            <person name="Temple-Smith P."/>
            <person name="Batzer M.A."/>
            <person name="Walker J.A."/>
            <person name="Konkel M.K."/>
            <person name="Harris R.S."/>
            <person name="Whittington C.M."/>
            <person name="Wong E.S."/>
            <person name="Gemmell N.J."/>
            <person name="Buschiazzo E."/>
            <person name="Vargas Jentzsch I.M."/>
            <person name="Merkel A."/>
            <person name="Schmitz J."/>
            <person name="Zemann A."/>
            <person name="Churakov G."/>
            <person name="Kriegs J.O."/>
            <person name="Brosius J."/>
            <person name="Murchison E.P."/>
            <person name="Sachidanandam R."/>
            <person name="Smith C."/>
            <person name="Hannon G.J."/>
            <person name="Tsend-Ayush E."/>
            <person name="McMillan D."/>
            <person name="Attenborough R."/>
            <person name="Rens W."/>
            <person name="Ferguson-Smith M."/>
            <person name="Lefevre C.M."/>
            <person name="Sharp J.A."/>
            <person name="Nicholas K.R."/>
            <person name="Ray D.A."/>
            <person name="Kube M."/>
            <person name="Reinhardt R."/>
            <person name="Pringle T.H."/>
            <person name="Taylor J."/>
            <person name="Jones R.C."/>
            <person name="Nixon B."/>
            <person name="Dacheux J.L."/>
            <person name="Niwa H."/>
            <person name="Sekita Y."/>
            <person name="Huang X."/>
            <person name="Stark A."/>
            <person name="Kheradpour P."/>
            <person name="Kellis M."/>
            <person name="Flicek P."/>
            <person name="Chen Y."/>
            <person name="Webber C."/>
            <person name="Hardison R."/>
            <person name="Nelson J."/>
            <person name="Hallsworth-Pepin K."/>
            <person name="Delehaunty K."/>
            <person name="Markovic C."/>
            <person name="Minx P."/>
            <person name="Feng Y."/>
            <person name="Kremitzki C."/>
            <person name="Mitreva M."/>
            <person name="Glasscock J."/>
            <person name="Wylie T."/>
            <person name="Wohldmann P."/>
            <person name="Thiru P."/>
            <person name="Nhan M.N."/>
            <person name="Pohl C.S."/>
            <person name="Smith S.M."/>
            <person name="Hou S."/>
            <person name="Nefedov M."/>
            <person name="de Jong P.J."/>
            <person name="Renfree M.B."/>
            <person name="Mardis E.R."/>
            <person name="Wilson R.K."/>
        </authorList>
    </citation>
    <scope>NUCLEOTIDE SEQUENCE [LARGE SCALE GENOMIC DNA]</scope>
    <source>
        <strain evidence="7 8">Glennie</strain>
    </source>
</reference>
<dbReference type="PANTHER" id="PTHR47247">
    <property type="entry name" value="KUNITZ-TYPE PROTEASE INHIBITOR 2"/>
    <property type="match status" value="1"/>
</dbReference>
<dbReference type="FunFam" id="4.10.410.10:FF:000020">
    <property type="entry name" value="Collagen, type VI, alpha 3"/>
    <property type="match status" value="1"/>
</dbReference>
<dbReference type="Gene3D" id="4.10.410.10">
    <property type="entry name" value="Pancreatic trypsin inhibitor Kunitz domain"/>
    <property type="match status" value="2"/>
</dbReference>
<feature type="domain" description="BPTI/Kunitz inhibitor" evidence="6">
    <location>
        <begin position="123"/>
        <end position="173"/>
    </location>
</feature>
<dbReference type="Proteomes" id="UP000002279">
    <property type="component" value="Chromosome 5"/>
</dbReference>
<keyword evidence="8" id="KW-1185">Reference proteome</keyword>
<proteinExistence type="predicted"/>
<feature type="signal peptide" evidence="5">
    <location>
        <begin position="1"/>
        <end position="27"/>
    </location>
</feature>
<keyword evidence="4" id="KW-0812">Transmembrane</keyword>
<gene>
    <name evidence="7" type="primary">SPINT2</name>
</gene>
<evidence type="ECO:0000256" key="3">
    <source>
        <dbReference type="ARBA" id="ARBA00023157"/>
    </source>
</evidence>
<dbReference type="SUPFAM" id="SSF57362">
    <property type="entry name" value="BPTI-like"/>
    <property type="match status" value="2"/>
</dbReference>
<evidence type="ECO:0000313" key="7">
    <source>
        <dbReference type="Ensembl" id="ENSOANP00000042636.1"/>
    </source>
</evidence>
<dbReference type="Ensembl" id="ENSOANT00000050600.1">
    <property type="protein sequence ID" value="ENSOANP00000042636.1"/>
    <property type="gene ID" value="ENSOANG00000045122.1"/>
</dbReference>
<dbReference type="InterPro" id="IPR002223">
    <property type="entry name" value="Kunitz_BPTI"/>
</dbReference>
<feature type="transmembrane region" description="Helical" evidence="4">
    <location>
        <begin position="192"/>
        <end position="215"/>
    </location>
</feature>
<sequence length="246" mass="26173">MGSPPPLLALLGLGLGLGLLLLSGARAAEEDSRDGGERQPWQDKCSGLKVVGRCRASMPRWWYNSTAQICQPFIYGGCGGNDNNFLTQDGCLQACTGPSVSGPGAVQRNGELDKDPFNYDDHCAASAMTGPCRAAFPRWYFDAQKDACVSFIYGGCRGNRNNYLTQRDCMASCHGKNTSSLPSPGNLPSSKAAVLAVVLAGMAAALLGVMVVVFVRMARGAQSGAFDTIWTPVDDKEYLVKNAYTL</sequence>
<dbReference type="Bgee" id="ENSOANG00000045122">
    <property type="expression patterns" value="Expressed in testis and 7 other cell types or tissues"/>
</dbReference>
<dbReference type="PANTHER" id="PTHR47247:SF1">
    <property type="entry name" value="KUNITZ-TYPE PROTEASE INHIBITOR 2"/>
    <property type="match status" value="1"/>
</dbReference>
<feature type="chain" id="PRO_5026079663" description="BPTI/Kunitz inhibitor domain-containing protein" evidence="5">
    <location>
        <begin position="28"/>
        <end position="246"/>
    </location>
</feature>
<dbReference type="PROSITE" id="PS00280">
    <property type="entry name" value="BPTI_KUNITZ_1"/>
    <property type="match status" value="2"/>
</dbReference>
<dbReference type="PRINTS" id="PR00759">
    <property type="entry name" value="BASICPTASE"/>
</dbReference>
<keyword evidence="1" id="KW-0646">Protease inhibitor</keyword>
<evidence type="ECO:0000313" key="8">
    <source>
        <dbReference type="Proteomes" id="UP000002279"/>
    </source>
</evidence>